<dbReference type="Gene3D" id="3.20.20.70">
    <property type="entry name" value="Aldolase class I"/>
    <property type="match status" value="1"/>
</dbReference>
<dbReference type="InterPro" id="IPR011060">
    <property type="entry name" value="RibuloseP-bd_barrel"/>
</dbReference>
<dbReference type="FunFam" id="3.20.20.70:FF:000009">
    <property type="entry name" value="1-(5-phosphoribosyl)-5-[(5-phosphoribosylamino)methylideneamino] imidazole-4-carboxamide isomerase"/>
    <property type="match status" value="1"/>
</dbReference>
<keyword evidence="16" id="KW-1185">Reference proteome</keyword>
<evidence type="ECO:0000256" key="2">
    <source>
        <dbReference type="ARBA" id="ARBA00004496"/>
    </source>
</evidence>
<dbReference type="PANTHER" id="PTHR43090:SF2">
    <property type="entry name" value="1-(5-PHOSPHORIBOSYL)-5-[(5-PHOSPHORIBOSYLAMINO)METHYLIDENEAMINO] IMIDAZOLE-4-CARBOXAMIDE ISOMERASE"/>
    <property type="match status" value="1"/>
</dbReference>
<organism evidence="15 16">
    <name type="scientific">Carnobacterium iners</name>
    <dbReference type="NCBI Taxonomy" id="1073423"/>
    <lineage>
        <taxon>Bacteria</taxon>
        <taxon>Bacillati</taxon>
        <taxon>Bacillota</taxon>
        <taxon>Bacilli</taxon>
        <taxon>Lactobacillales</taxon>
        <taxon>Carnobacteriaceae</taxon>
        <taxon>Carnobacterium</taxon>
    </lineage>
</organism>
<comment type="subcellular location">
    <subcellularLocation>
        <location evidence="2 12 14">Cytoplasm</location>
    </subcellularLocation>
</comment>
<evidence type="ECO:0000256" key="10">
    <source>
        <dbReference type="ARBA" id="ARBA00023235"/>
    </source>
</evidence>
<evidence type="ECO:0000256" key="12">
    <source>
        <dbReference type="HAMAP-Rule" id="MF_01014"/>
    </source>
</evidence>
<dbReference type="STRING" id="1073423.SAMN04488700_1035"/>
<dbReference type="HAMAP" id="MF_01014">
    <property type="entry name" value="HisA"/>
    <property type="match status" value="1"/>
</dbReference>
<dbReference type="GO" id="GO:0000105">
    <property type="term" value="P:L-histidine biosynthetic process"/>
    <property type="evidence" value="ECO:0007669"/>
    <property type="project" value="UniProtKB-UniRule"/>
</dbReference>
<name>A0A1X7MWC8_9LACT</name>
<evidence type="ECO:0000256" key="8">
    <source>
        <dbReference type="ARBA" id="ARBA00022605"/>
    </source>
</evidence>
<evidence type="ECO:0000256" key="11">
    <source>
        <dbReference type="ARBA" id="ARBA00030547"/>
    </source>
</evidence>
<keyword evidence="7 12" id="KW-0963">Cytoplasm</keyword>
<comment type="catalytic activity">
    <reaction evidence="1 12 14">
        <text>1-(5-phospho-beta-D-ribosyl)-5-[(5-phospho-beta-D-ribosylamino)methylideneamino]imidazole-4-carboxamide = 5-[(5-phospho-1-deoxy-D-ribulos-1-ylimino)methylamino]-1-(5-phospho-beta-D-ribosyl)imidazole-4-carboxamide</text>
        <dbReference type="Rhea" id="RHEA:15469"/>
        <dbReference type="ChEBI" id="CHEBI:58435"/>
        <dbReference type="ChEBI" id="CHEBI:58525"/>
        <dbReference type="EC" id="5.3.1.16"/>
    </reaction>
</comment>
<feature type="active site" description="Proton donor" evidence="12">
    <location>
        <position position="129"/>
    </location>
</feature>
<dbReference type="AlphaFoldDB" id="A0A1X7MWC8"/>
<dbReference type="UniPathway" id="UPA00031">
    <property type="reaction ID" value="UER00009"/>
</dbReference>
<dbReference type="SUPFAM" id="SSF51366">
    <property type="entry name" value="Ribulose-phoshate binding barrel"/>
    <property type="match status" value="1"/>
</dbReference>
<dbReference type="InterPro" id="IPR013785">
    <property type="entry name" value="Aldolase_TIM"/>
</dbReference>
<evidence type="ECO:0000313" key="16">
    <source>
        <dbReference type="Proteomes" id="UP000193435"/>
    </source>
</evidence>
<feature type="active site" description="Proton acceptor" evidence="12">
    <location>
        <position position="8"/>
    </location>
</feature>
<evidence type="ECO:0000256" key="5">
    <source>
        <dbReference type="ARBA" id="ARBA00012550"/>
    </source>
</evidence>
<keyword evidence="10 12" id="KW-0413">Isomerase</keyword>
<dbReference type="GO" id="GO:0005737">
    <property type="term" value="C:cytoplasm"/>
    <property type="evidence" value="ECO:0007669"/>
    <property type="project" value="UniProtKB-SubCell"/>
</dbReference>
<dbReference type="EMBL" id="FXBJ01000002">
    <property type="protein sequence ID" value="SMH29186.1"/>
    <property type="molecule type" value="Genomic_DNA"/>
</dbReference>
<dbReference type="Proteomes" id="UP000193435">
    <property type="component" value="Unassembled WGS sequence"/>
</dbReference>
<evidence type="ECO:0000256" key="6">
    <source>
        <dbReference type="ARBA" id="ARBA00018464"/>
    </source>
</evidence>
<dbReference type="InterPro" id="IPR006062">
    <property type="entry name" value="His_biosynth"/>
</dbReference>
<sequence>MFIYPAIDIKDKSCVRLEQGLYEKMTVYEKDPVKVAIRWEDTGAEFLHLVDLDGARNGIRLNEEVVKEIIKNVTIPIQLGGGIRDSQGIETLLNLGVSQVIIGTAALKDPKWMKEVISQYGDKIIVSIDASNGFIATDGWEQVSDVKAIDYIKELESYGLNRIVYTDIVKDGMLSGPNFEIYGELIGKTSIEVIASGGVTTLEDVKRLKSMGLYGAIIGKVLYDGKLDLQEVLTC</sequence>
<evidence type="ECO:0000313" key="15">
    <source>
        <dbReference type="EMBL" id="SMH29186.1"/>
    </source>
</evidence>
<dbReference type="EC" id="5.3.1.16" evidence="5 12"/>
<evidence type="ECO:0000256" key="13">
    <source>
        <dbReference type="RuleBase" id="RU003657"/>
    </source>
</evidence>
<dbReference type="NCBIfam" id="TIGR00007">
    <property type="entry name" value="1-(5-phosphoribosyl)-5-[(5-phosphoribosylamino)methylideneamino]imidazole-4-carboxamide isomerase"/>
    <property type="match status" value="1"/>
</dbReference>
<dbReference type="RefSeq" id="WP_085559231.1">
    <property type="nucleotide sequence ID" value="NZ_FOAH01000001.1"/>
</dbReference>
<dbReference type="GO" id="GO:0003949">
    <property type="term" value="F:1-(5-phosphoribosyl)-5-[(5-phosphoribosylamino)methylideneamino]imidazole-4-carboxamide isomerase activity"/>
    <property type="evidence" value="ECO:0007669"/>
    <property type="project" value="UniProtKB-UniRule"/>
</dbReference>
<dbReference type="CDD" id="cd04732">
    <property type="entry name" value="HisA"/>
    <property type="match status" value="1"/>
</dbReference>
<keyword evidence="8 12" id="KW-0028">Amino-acid biosynthesis</keyword>
<proteinExistence type="inferred from homology"/>
<evidence type="ECO:0000256" key="9">
    <source>
        <dbReference type="ARBA" id="ARBA00023102"/>
    </source>
</evidence>
<evidence type="ECO:0000256" key="14">
    <source>
        <dbReference type="RuleBase" id="RU003658"/>
    </source>
</evidence>
<evidence type="ECO:0000256" key="7">
    <source>
        <dbReference type="ARBA" id="ARBA00022490"/>
    </source>
</evidence>
<evidence type="ECO:0000256" key="1">
    <source>
        <dbReference type="ARBA" id="ARBA00000901"/>
    </source>
</evidence>
<keyword evidence="9 12" id="KW-0368">Histidine biosynthesis</keyword>
<comment type="similarity">
    <text evidence="4 12 13">Belongs to the HisA/HisF family.</text>
</comment>
<dbReference type="InterPro" id="IPR023016">
    <property type="entry name" value="HisA/PriA"/>
</dbReference>
<protein>
    <recommendedName>
        <fullName evidence="6 12">1-(5-phosphoribosyl)-5-[(5-phosphoribosylamino)methylideneamino] imidazole-4-carboxamide isomerase</fullName>
        <ecNumber evidence="5 12">5.3.1.16</ecNumber>
    </recommendedName>
    <alternativeName>
        <fullName evidence="11 12">Phosphoribosylformimino-5-aminoimidazole carboxamide ribotide isomerase</fullName>
    </alternativeName>
</protein>
<evidence type="ECO:0000256" key="3">
    <source>
        <dbReference type="ARBA" id="ARBA00005133"/>
    </source>
</evidence>
<dbReference type="InterPro" id="IPR044524">
    <property type="entry name" value="Isoase_HisA-like"/>
</dbReference>
<accession>A0A1X7MWC8</accession>
<dbReference type="GO" id="GO:0000162">
    <property type="term" value="P:L-tryptophan biosynthetic process"/>
    <property type="evidence" value="ECO:0007669"/>
    <property type="project" value="TreeGrafter"/>
</dbReference>
<dbReference type="InterPro" id="IPR006063">
    <property type="entry name" value="HisA_bact_arch"/>
</dbReference>
<dbReference type="Pfam" id="PF00977">
    <property type="entry name" value="His_biosynth"/>
    <property type="match status" value="1"/>
</dbReference>
<dbReference type="OrthoDB" id="9807749at2"/>
<evidence type="ECO:0000256" key="4">
    <source>
        <dbReference type="ARBA" id="ARBA00009667"/>
    </source>
</evidence>
<dbReference type="PANTHER" id="PTHR43090">
    <property type="entry name" value="1-(5-PHOSPHORIBOSYL)-5-[(5-PHOSPHORIBOSYLAMINO)METHYLIDENEAMINO] IMIDAZOLE-4-CARBOXAMIDE ISOMERASE"/>
    <property type="match status" value="1"/>
</dbReference>
<gene>
    <name evidence="12" type="primary">hisA</name>
    <name evidence="15" type="ORF">SAMN04488700_1035</name>
</gene>
<comment type="pathway">
    <text evidence="3 12 14">Amino-acid biosynthesis; L-histidine biosynthesis; L-histidine from 5-phospho-alpha-D-ribose 1-diphosphate: step 4/9.</text>
</comment>
<reference evidence="15 16" key="1">
    <citation type="submission" date="2017-04" db="EMBL/GenBank/DDBJ databases">
        <authorList>
            <person name="Afonso C.L."/>
            <person name="Miller P.J."/>
            <person name="Scott M.A."/>
            <person name="Spackman E."/>
            <person name="Goraichik I."/>
            <person name="Dimitrov K.M."/>
            <person name="Suarez D.L."/>
            <person name="Swayne D.E."/>
        </authorList>
    </citation>
    <scope>NUCLEOTIDE SEQUENCE [LARGE SCALE GENOMIC DNA]</scope>
    <source>
        <strain evidence="15 16">LMG26642</strain>
    </source>
</reference>